<reference evidence="1 2" key="1">
    <citation type="submission" date="2016-06" db="EMBL/GenBank/DDBJ databases">
        <title>Comparative genomics of the ectomycorrhizal sister species Rhizopogon vinicolor and Rhizopogon vesiculosus (Basidiomycota: Boletales) reveals a divergence of the mating type B locus.</title>
        <authorList>
            <consortium name="DOE Joint Genome Institute"/>
            <person name="Mujic A.B."/>
            <person name="Kuo A."/>
            <person name="Tritt A."/>
            <person name="Lipzen A."/>
            <person name="Chen C."/>
            <person name="Johnson J."/>
            <person name="Sharma A."/>
            <person name="Barry K."/>
            <person name="Grigoriev I.V."/>
            <person name="Spatafora J.W."/>
        </authorList>
    </citation>
    <scope>NUCLEOTIDE SEQUENCE [LARGE SCALE GENOMIC DNA]</scope>
    <source>
        <strain evidence="1 2">AM-OR11-026</strain>
    </source>
</reference>
<protein>
    <recommendedName>
        <fullName evidence="3">Protein HRI1</fullName>
    </recommendedName>
</protein>
<dbReference type="Proteomes" id="UP000092154">
    <property type="component" value="Unassembled WGS sequence"/>
</dbReference>
<accession>A0A1B7MWU2</accession>
<dbReference type="EMBL" id="KV448374">
    <property type="protein sequence ID" value="OAX37076.1"/>
    <property type="molecule type" value="Genomic_DNA"/>
</dbReference>
<dbReference type="AlphaFoldDB" id="A0A1B7MWU2"/>
<proteinExistence type="predicted"/>
<sequence length="256" mass="28224">MNNSKHQPLRLYGAPSITTRKNITWNGGQPFEDSDVLVLSSRSTSDPSSKDSTQLYLDLRLSKPLVPDSTITWGFAGVRVTLSSTPLRFRWGHYIDSRGRDSGPPDEGTMTSYDGEEVETGIGLNPKTGEQEQYEERWADQPVTPATPFAFLTSSREPHESAGFIAILGEHALALRQEQSPNDAIFQAVRIRILNSSSSGRDVVFKQNADILHPLLEAALSAIEQWNGTPWQCGQEIALQDDRWIVWDAGVAGGSV</sequence>
<evidence type="ECO:0000313" key="2">
    <source>
        <dbReference type="Proteomes" id="UP000092154"/>
    </source>
</evidence>
<evidence type="ECO:0008006" key="3">
    <source>
        <dbReference type="Google" id="ProtNLM"/>
    </source>
</evidence>
<name>A0A1B7MWU2_9AGAM</name>
<dbReference type="InterPro" id="IPR043047">
    <property type="entry name" value="Hri1_N_sf"/>
</dbReference>
<organism evidence="1 2">
    <name type="scientific">Rhizopogon vinicolor AM-OR11-026</name>
    <dbReference type="NCBI Taxonomy" id="1314800"/>
    <lineage>
        <taxon>Eukaryota</taxon>
        <taxon>Fungi</taxon>
        <taxon>Dikarya</taxon>
        <taxon>Basidiomycota</taxon>
        <taxon>Agaricomycotina</taxon>
        <taxon>Agaricomycetes</taxon>
        <taxon>Agaricomycetidae</taxon>
        <taxon>Boletales</taxon>
        <taxon>Suillineae</taxon>
        <taxon>Rhizopogonaceae</taxon>
        <taxon>Rhizopogon</taxon>
    </lineage>
</organism>
<dbReference type="InterPro" id="IPR031818">
    <property type="entry name" value="Hri1"/>
</dbReference>
<dbReference type="InParanoid" id="A0A1B7MWU2"/>
<dbReference type="STRING" id="1314800.A0A1B7MWU2"/>
<evidence type="ECO:0000313" key="1">
    <source>
        <dbReference type="EMBL" id="OAX37076.1"/>
    </source>
</evidence>
<gene>
    <name evidence="1" type="ORF">K503DRAFT_771871</name>
</gene>
<dbReference type="Gene3D" id="2.40.128.320">
    <property type="entry name" value="Protein HRI1, N-terminal domain"/>
    <property type="match status" value="1"/>
</dbReference>
<keyword evidence="2" id="KW-1185">Reference proteome</keyword>
<dbReference type="OrthoDB" id="4045395at2759"/>
<dbReference type="Pfam" id="PF16815">
    <property type="entry name" value="HRI1"/>
    <property type="match status" value="1"/>
</dbReference>